<protein>
    <submittedName>
        <fullName evidence="4">Uncharacterized protein</fullName>
    </submittedName>
</protein>
<dbReference type="STRING" id="84029.CROST_08790"/>
<keyword evidence="3" id="KW-0378">Hydrolase</keyword>
<reference evidence="4 5" key="1">
    <citation type="submission" date="2022-04" db="EMBL/GenBank/DDBJ databases">
        <title>Genome sequence of C. roseum typestrain.</title>
        <authorList>
            <person name="Poehlein A."/>
            <person name="Schoch T."/>
            <person name="Duerre P."/>
            <person name="Daniel R."/>
        </authorList>
    </citation>
    <scope>NUCLEOTIDE SEQUENCE [LARGE SCALE GENOMIC DNA]</scope>
    <source>
        <strain evidence="4 5">DSM 7320</strain>
    </source>
</reference>
<dbReference type="Gene3D" id="2.40.10.120">
    <property type="match status" value="1"/>
</dbReference>
<dbReference type="GO" id="GO:0006508">
    <property type="term" value="P:proteolysis"/>
    <property type="evidence" value="ECO:0007669"/>
    <property type="project" value="UniProtKB-KW"/>
</dbReference>
<evidence type="ECO:0000256" key="3">
    <source>
        <dbReference type="ARBA" id="ARBA00022801"/>
    </source>
</evidence>
<dbReference type="PROSITE" id="PS50106">
    <property type="entry name" value="PDZ"/>
    <property type="match status" value="1"/>
</dbReference>
<keyword evidence="2" id="KW-0645">Protease</keyword>
<dbReference type="Proteomes" id="UP000190951">
    <property type="component" value="Chromosome"/>
</dbReference>
<gene>
    <name evidence="4" type="ORF">CROST_041030</name>
</gene>
<dbReference type="SUPFAM" id="SSF50494">
    <property type="entry name" value="Trypsin-like serine proteases"/>
    <property type="match status" value="1"/>
</dbReference>
<dbReference type="PANTHER" id="PTHR22939:SF129">
    <property type="entry name" value="SERINE PROTEASE HTRA2, MITOCHONDRIAL"/>
    <property type="match status" value="1"/>
</dbReference>
<dbReference type="Pfam" id="PF13180">
    <property type="entry name" value="PDZ_2"/>
    <property type="match status" value="1"/>
</dbReference>
<dbReference type="SMART" id="SM00228">
    <property type="entry name" value="PDZ"/>
    <property type="match status" value="1"/>
</dbReference>
<sequence>MFNNKDEIKDVSFKEVNMDSSLRNEGNINFRSKNKFRLNRIFKFISFVTISALSGAITATYIVNTRYYELTKKGDTPMVQEKKSVIGSSGVSTNLVNKVSKEVAPSIVGIIDAGAPNTSEGQVVSSGIIFKSDGYIVTNYHLINKSNKIMVRLSYVKEVKDIEAKLIGYDIASDLAVIKIDSRNLPVAVLGNSSDIKVGDLAIAIGTSIGDESTGAVTAGVISAVDRNLKFTNDVNGQTSTFKVIQTDASINQDNSGGALCNQKGEVIGINSFKISSEYNAEGTGFAISINQAKDIVNQIMKNGRVTKPFVGIIGRNVRLNQEDFAKGVYVKKVIPESGAAKAGIKPNDIILELNGQRICSADDIGNSISGDKIGNKVWCVINRNGKIIKLQILVTENISRED</sequence>
<dbReference type="PRINTS" id="PR00834">
    <property type="entry name" value="PROTEASES2C"/>
</dbReference>
<dbReference type="PANTHER" id="PTHR22939">
    <property type="entry name" value="SERINE PROTEASE FAMILY S1C HTRA-RELATED"/>
    <property type="match status" value="1"/>
</dbReference>
<dbReference type="InterPro" id="IPR001940">
    <property type="entry name" value="Peptidase_S1C"/>
</dbReference>
<proteinExistence type="inferred from homology"/>
<name>A0A1S8LG24_9CLOT</name>
<dbReference type="Gene3D" id="2.30.42.10">
    <property type="match status" value="1"/>
</dbReference>
<organism evidence="4 5">
    <name type="scientific">Clostridium felsineum</name>
    <dbReference type="NCBI Taxonomy" id="36839"/>
    <lineage>
        <taxon>Bacteria</taxon>
        <taxon>Bacillati</taxon>
        <taxon>Bacillota</taxon>
        <taxon>Clostridia</taxon>
        <taxon>Eubacteriales</taxon>
        <taxon>Clostridiaceae</taxon>
        <taxon>Clostridium</taxon>
    </lineage>
</organism>
<dbReference type="InterPro" id="IPR001478">
    <property type="entry name" value="PDZ"/>
</dbReference>
<evidence type="ECO:0000313" key="5">
    <source>
        <dbReference type="Proteomes" id="UP000190951"/>
    </source>
</evidence>
<evidence type="ECO:0000256" key="2">
    <source>
        <dbReference type="ARBA" id="ARBA00022670"/>
    </source>
</evidence>
<accession>A0A1S8LG24</accession>
<dbReference type="InterPro" id="IPR009003">
    <property type="entry name" value="Peptidase_S1_PA"/>
</dbReference>
<evidence type="ECO:0000313" key="4">
    <source>
        <dbReference type="EMBL" id="URZ13338.1"/>
    </source>
</evidence>
<comment type="similarity">
    <text evidence="1">Belongs to the peptidase S1C family.</text>
</comment>
<dbReference type="SUPFAM" id="SSF50156">
    <property type="entry name" value="PDZ domain-like"/>
    <property type="match status" value="1"/>
</dbReference>
<keyword evidence="5" id="KW-1185">Reference proteome</keyword>
<dbReference type="RefSeq" id="WP_242950906.1">
    <property type="nucleotide sequence ID" value="NZ_CP096983.1"/>
</dbReference>
<dbReference type="Pfam" id="PF13365">
    <property type="entry name" value="Trypsin_2"/>
    <property type="match status" value="1"/>
</dbReference>
<dbReference type="InterPro" id="IPR036034">
    <property type="entry name" value="PDZ_sf"/>
</dbReference>
<dbReference type="GO" id="GO:0004252">
    <property type="term" value="F:serine-type endopeptidase activity"/>
    <property type="evidence" value="ECO:0007669"/>
    <property type="project" value="InterPro"/>
</dbReference>
<dbReference type="AlphaFoldDB" id="A0A1S8LG24"/>
<evidence type="ECO:0000256" key="1">
    <source>
        <dbReference type="ARBA" id="ARBA00010541"/>
    </source>
</evidence>
<dbReference type="EMBL" id="CP096983">
    <property type="protein sequence ID" value="URZ13338.1"/>
    <property type="molecule type" value="Genomic_DNA"/>
</dbReference>
<dbReference type="KEGG" id="crw:CROST_041030"/>